<name>A0ABQ9HIF5_9NEOP</name>
<evidence type="ECO:0000313" key="1">
    <source>
        <dbReference type="EMBL" id="KAJ8884116.1"/>
    </source>
</evidence>
<dbReference type="PANTHER" id="PTHR10773:SF19">
    <property type="match status" value="1"/>
</dbReference>
<reference evidence="1 2" key="1">
    <citation type="submission" date="2023-02" db="EMBL/GenBank/DDBJ databases">
        <title>LHISI_Scaffold_Assembly.</title>
        <authorList>
            <person name="Stuart O.P."/>
            <person name="Cleave R."/>
            <person name="Magrath M.J.L."/>
            <person name="Mikheyev A.S."/>
        </authorList>
    </citation>
    <scope>NUCLEOTIDE SEQUENCE [LARGE SCALE GENOMIC DNA]</scope>
    <source>
        <strain evidence="1">Daus_M_001</strain>
        <tissue evidence="1">Leg muscle</tissue>
    </source>
</reference>
<dbReference type="Proteomes" id="UP001159363">
    <property type="component" value="Chromosome 4"/>
</dbReference>
<sequence>MFQVYDEQNMYLFGLMSINQIKQRRHRQDVNHAKFRNSVYSYIVSVSDAPNNKFGKYEHVHCKKPPHVKQAVKEHTSSFKGTASHYSIGASKKLYLPPELNVKKMHLIYKEKHLPSVNLINTNFNITFGFPRSHAYSTCDTFKKETCVLEERLKSASNKEHKNILLSEEKKLGVKNYVHKSKAETFYARKRHANIRSRNHTDYDGFQNITLSMPNISTNDVYYKRQLPVFTFKIRILSSNESYFYCYDETIGWKGTDEVVFMLYHFISTQLNQEIKRFEIFCDSCCGQNKNYTAIRYLHYVVHSTRRLDSIQVIFSVRSHSYLKCGRNIALIQLKTPSQLKTSYLIP</sequence>
<evidence type="ECO:0000313" key="2">
    <source>
        <dbReference type="Proteomes" id="UP001159363"/>
    </source>
</evidence>
<keyword evidence="2" id="KW-1185">Reference proteome</keyword>
<dbReference type="EMBL" id="JARBHB010000005">
    <property type="protein sequence ID" value="KAJ8884116.1"/>
    <property type="molecule type" value="Genomic_DNA"/>
</dbReference>
<accession>A0ABQ9HIF5</accession>
<comment type="caution">
    <text evidence="1">The sequence shown here is derived from an EMBL/GenBank/DDBJ whole genome shotgun (WGS) entry which is preliminary data.</text>
</comment>
<protein>
    <submittedName>
        <fullName evidence="1">Uncharacterized protein</fullName>
    </submittedName>
</protein>
<organism evidence="1 2">
    <name type="scientific">Dryococelus australis</name>
    <dbReference type="NCBI Taxonomy" id="614101"/>
    <lineage>
        <taxon>Eukaryota</taxon>
        <taxon>Metazoa</taxon>
        <taxon>Ecdysozoa</taxon>
        <taxon>Arthropoda</taxon>
        <taxon>Hexapoda</taxon>
        <taxon>Insecta</taxon>
        <taxon>Pterygota</taxon>
        <taxon>Neoptera</taxon>
        <taxon>Polyneoptera</taxon>
        <taxon>Phasmatodea</taxon>
        <taxon>Verophasmatodea</taxon>
        <taxon>Anareolatae</taxon>
        <taxon>Phasmatidae</taxon>
        <taxon>Eurycanthinae</taxon>
        <taxon>Dryococelus</taxon>
    </lineage>
</organism>
<gene>
    <name evidence="1" type="ORF">PR048_015973</name>
</gene>
<dbReference type="PANTHER" id="PTHR10773">
    <property type="entry name" value="DNA-DIRECTED RNA POLYMERASES I, II, AND III SUBUNIT RPABC2"/>
    <property type="match status" value="1"/>
</dbReference>
<proteinExistence type="predicted"/>